<keyword evidence="14" id="KW-1185">Reference proteome</keyword>
<dbReference type="Gene3D" id="1.10.287.70">
    <property type="match status" value="1"/>
</dbReference>
<dbReference type="GO" id="GO:0016020">
    <property type="term" value="C:membrane"/>
    <property type="evidence" value="ECO:0007669"/>
    <property type="project" value="UniProtKB-SubCell"/>
</dbReference>
<dbReference type="Gene3D" id="3.40.190.10">
    <property type="entry name" value="Periplasmic binding protein-like II"/>
    <property type="match status" value="1"/>
</dbReference>
<dbReference type="PANTHER" id="PTHR18966">
    <property type="entry name" value="IONOTROPIC GLUTAMATE RECEPTOR"/>
    <property type="match status" value="1"/>
</dbReference>
<dbReference type="EMBL" id="JAXCGZ010019140">
    <property type="protein sequence ID" value="KAK7066545.1"/>
    <property type="molecule type" value="Genomic_DNA"/>
</dbReference>
<dbReference type="SUPFAM" id="SSF53850">
    <property type="entry name" value="Periplasmic binding protein-like II"/>
    <property type="match status" value="1"/>
</dbReference>
<accession>A0AAN8WUK1</accession>
<keyword evidence="10" id="KW-0407">Ion channel</keyword>
<comment type="subcellular location">
    <subcellularLocation>
        <location evidence="1">Membrane</location>
        <topology evidence="1">Multi-pass membrane protein</topology>
    </subcellularLocation>
</comment>
<keyword evidence="2" id="KW-0813">Transport</keyword>
<name>A0AAN8WUK1_HALRR</name>
<reference evidence="13 14" key="1">
    <citation type="submission" date="2023-11" db="EMBL/GenBank/DDBJ databases">
        <title>Halocaridina rubra genome assembly.</title>
        <authorList>
            <person name="Smith C."/>
        </authorList>
    </citation>
    <scope>NUCLEOTIDE SEQUENCE [LARGE SCALE GENOMIC DNA]</scope>
    <source>
        <strain evidence="13">EP-1</strain>
        <tissue evidence="13">Whole</tissue>
    </source>
</reference>
<organism evidence="13 14">
    <name type="scientific">Halocaridina rubra</name>
    <name type="common">Hawaiian red shrimp</name>
    <dbReference type="NCBI Taxonomy" id="373956"/>
    <lineage>
        <taxon>Eukaryota</taxon>
        <taxon>Metazoa</taxon>
        <taxon>Ecdysozoa</taxon>
        <taxon>Arthropoda</taxon>
        <taxon>Crustacea</taxon>
        <taxon>Multicrustacea</taxon>
        <taxon>Malacostraca</taxon>
        <taxon>Eumalacostraca</taxon>
        <taxon>Eucarida</taxon>
        <taxon>Decapoda</taxon>
        <taxon>Pleocyemata</taxon>
        <taxon>Caridea</taxon>
        <taxon>Atyoidea</taxon>
        <taxon>Atyidae</taxon>
        <taxon>Halocaridina</taxon>
    </lineage>
</organism>
<evidence type="ECO:0000256" key="7">
    <source>
        <dbReference type="ARBA" id="ARBA00023170"/>
    </source>
</evidence>
<keyword evidence="6 11" id="KW-0472">Membrane</keyword>
<comment type="caution">
    <text evidence="13">The sequence shown here is derived from an EMBL/GenBank/DDBJ whole genome shotgun (WGS) entry which is preliminary data.</text>
</comment>
<dbReference type="SMART" id="SM00918">
    <property type="entry name" value="Lig_chan-Glu_bd"/>
    <property type="match status" value="1"/>
</dbReference>
<evidence type="ECO:0000259" key="12">
    <source>
        <dbReference type="SMART" id="SM00918"/>
    </source>
</evidence>
<evidence type="ECO:0000256" key="1">
    <source>
        <dbReference type="ARBA" id="ARBA00004141"/>
    </source>
</evidence>
<keyword evidence="4 11" id="KW-1133">Transmembrane helix</keyword>
<keyword evidence="7" id="KW-0675">Receptor</keyword>
<evidence type="ECO:0000256" key="9">
    <source>
        <dbReference type="ARBA" id="ARBA00023286"/>
    </source>
</evidence>
<gene>
    <name evidence="13" type="ORF">SK128_009779</name>
</gene>
<dbReference type="Proteomes" id="UP001381693">
    <property type="component" value="Unassembled WGS sequence"/>
</dbReference>
<dbReference type="GO" id="GO:0015276">
    <property type="term" value="F:ligand-gated monoatomic ion channel activity"/>
    <property type="evidence" value="ECO:0007669"/>
    <property type="project" value="InterPro"/>
</dbReference>
<evidence type="ECO:0000256" key="4">
    <source>
        <dbReference type="ARBA" id="ARBA00022989"/>
    </source>
</evidence>
<evidence type="ECO:0000256" key="8">
    <source>
        <dbReference type="ARBA" id="ARBA00023180"/>
    </source>
</evidence>
<evidence type="ECO:0000256" key="10">
    <source>
        <dbReference type="ARBA" id="ARBA00023303"/>
    </source>
</evidence>
<evidence type="ECO:0000256" key="5">
    <source>
        <dbReference type="ARBA" id="ARBA00023065"/>
    </source>
</evidence>
<proteinExistence type="predicted"/>
<keyword evidence="9" id="KW-1071">Ligand-gated ion channel</keyword>
<dbReference type="AlphaFoldDB" id="A0AAN8WUK1"/>
<feature type="transmembrane region" description="Helical" evidence="11">
    <location>
        <begin position="279"/>
        <end position="299"/>
    </location>
</feature>
<dbReference type="InterPro" id="IPR015683">
    <property type="entry name" value="Ionotropic_Glu_rcpt"/>
</dbReference>
<evidence type="ECO:0000256" key="11">
    <source>
        <dbReference type="SAM" id="Phobius"/>
    </source>
</evidence>
<evidence type="ECO:0000313" key="13">
    <source>
        <dbReference type="EMBL" id="KAK7066545.1"/>
    </source>
</evidence>
<evidence type="ECO:0000256" key="3">
    <source>
        <dbReference type="ARBA" id="ARBA00022692"/>
    </source>
</evidence>
<protein>
    <recommendedName>
        <fullName evidence="12">Ionotropic glutamate receptor L-glutamate and glycine-binding domain-containing protein</fullName>
    </recommendedName>
</protein>
<keyword evidence="5" id="KW-0406">Ion transport</keyword>
<dbReference type="InterPro" id="IPR019594">
    <property type="entry name" value="Glu/Gly-bd"/>
</dbReference>
<keyword evidence="8" id="KW-0325">Glycoprotein</keyword>
<evidence type="ECO:0000313" key="14">
    <source>
        <dbReference type="Proteomes" id="UP001381693"/>
    </source>
</evidence>
<keyword evidence="3 11" id="KW-0812">Transmembrane</keyword>
<evidence type="ECO:0000256" key="2">
    <source>
        <dbReference type="ARBA" id="ARBA00022448"/>
    </source>
</evidence>
<evidence type="ECO:0000256" key="6">
    <source>
        <dbReference type="ARBA" id="ARBA00023136"/>
    </source>
</evidence>
<dbReference type="Pfam" id="PF10613">
    <property type="entry name" value="Lig_chan-Glu_bd"/>
    <property type="match status" value="1"/>
</dbReference>
<feature type="domain" description="Ionotropic glutamate receptor L-glutamate and glycine-binding" evidence="12">
    <location>
        <begin position="166"/>
        <end position="225"/>
    </location>
</feature>
<sequence>MGECGKLWNLNQFLFVDDPILVVDTENELNHLMTSLLGCMEEGTKDMISKRSVNIGRLNANEAGGFRESFWLLITPPPRREELIYQAKNFNMFIDSNFILAEYHQCQAKIQSLYRVGSKSDIITEQLGTWNVTSSYRPNTSPNKYERRSDFFGYPLHGTGVDVFEFFTTYLSNYGISGYVGDIITALQVSHNFSLTYEKLPGYAYGSLVEESTNQWNGMVGELQNRRADLTVSELSITKERNEVITYTQPIYLISRKLFVATSEDIWKKLLAYFNPMEGVLYVAIFATMLVLMVSLVYIEKLRHWFLRRHLAENPTTLNEASWFMVSALLQQGCQCGYSLFKFLNSETKRDPLEQSPFL</sequence>